<evidence type="ECO:0000259" key="6">
    <source>
        <dbReference type="Pfam" id="PF13813"/>
    </source>
</evidence>
<evidence type="ECO:0000256" key="5">
    <source>
        <dbReference type="SAM" id="Phobius"/>
    </source>
</evidence>
<feature type="transmembrane region" description="Helical" evidence="5">
    <location>
        <begin position="47"/>
        <end position="67"/>
    </location>
</feature>
<keyword evidence="2 5" id="KW-0812">Transmembrane</keyword>
<feature type="domain" description="Wax synthase" evidence="6">
    <location>
        <begin position="226"/>
        <end position="314"/>
    </location>
</feature>
<evidence type="ECO:0000256" key="1">
    <source>
        <dbReference type="ARBA" id="ARBA00004141"/>
    </source>
</evidence>
<gene>
    <name evidence="7" type="ORF">BN1708_013486</name>
</gene>
<evidence type="ECO:0000256" key="4">
    <source>
        <dbReference type="ARBA" id="ARBA00023136"/>
    </source>
</evidence>
<keyword evidence="3 5" id="KW-1133">Transmembrane helix</keyword>
<evidence type="ECO:0000256" key="3">
    <source>
        <dbReference type="ARBA" id="ARBA00022989"/>
    </source>
</evidence>
<dbReference type="Proteomes" id="UP000044602">
    <property type="component" value="Unassembled WGS sequence"/>
</dbReference>
<evidence type="ECO:0000313" key="7">
    <source>
        <dbReference type="EMBL" id="CRK22778.1"/>
    </source>
</evidence>
<accession>A0A0G4LLC8</accession>
<keyword evidence="4 5" id="KW-0472">Membrane</keyword>
<dbReference type="GO" id="GO:0016020">
    <property type="term" value="C:membrane"/>
    <property type="evidence" value="ECO:0007669"/>
    <property type="project" value="UniProtKB-SubCell"/>
</dbReference>
<keyword evidence="8" id="KW-1185">Reference proteome</keyword>
<feature type="transmembrane region" description="Helical" evidence="5">
    <location>
        <begin position="279"/>
        <end position="298"/>
    </location>
</feature>
<feature type="transmembrane region" description="Helical" evidence="5">
    <location>
        <begin position="20"/>
        <end position="38"/>
    </location>
</feature>
<feature type="transmembrane region" description="Helical" evidence="5">
    <location>
        <begin position="141"/>
        <end position="162"/>
    </location>
</feature>
<reference evidence="7 8" key="1">
    <citation type="submission" date="2015-05" db="EMBL/GenBank/DDBJ databases">
        <authorList>
            <person name="Wang D.B."/>
            <person name="Wang M."/>
        </authorList>
    </citation>
    <scope>NUCLEOTIDE SEQUENCE [LARGE SCALE GENOMIC DNA]</scope>
    <source>
        <strain evidence="7">VL1</strain>
    </source>
</reference>
<sequence length="399" mass="45231">MESRFLRLLWDADIMAILRGLKPIACFLTSYPAFVLTAHEEPGPRRWALLPFNIIGPLLCFNSVGTLAAGLDWLWAFTSLIYVFHVTSALYIECWAPASTTSAGWSLLACYKAWMNPRRLNIPTIPIARQNSRIGFVSRKLGLLIALWTSYHFVEFVILLAINPRPNDFAAKTRSYVHLTADRGMMLRVLYAFHWAYLTYLILIVANALLAIVFVGVLQFDEPEDWPPLYGSPLKAYSLRRFWGAFWHKIGSPSQAIWGRTIAGSSLGIEAGSRSEKMFVAFWVFAISGATHIAVNWVTKATAPVEDLIGDMVFLMLNFFGGLIEVCLTRLLFTKMQQRRESSRSFGLLVKGLGFFWVFVFFYFTVPPWQYPYLYADAKSRRSGFTINVDIPARSARAA</sequence>
<comment type="subcellular location">
    <subcellularLocation>
        <location evidence="1">Membrane</location>
        <topology evidence="1">Multi-pass membrane protein</topology>
    </subcellularLocation>
</comment>
<dbReference type="EMBL" id="CVQH01014558">
    <property type="protein sequence ID" value="CRK22778.1"/>
    <property type="molecule type" value="Genomic_DNA"/>
</dbReference>
<feature type="transmembrane region" description="Helical" evidence="5">
    <location>
        <begin position="345"/>
        <end position="364"/>
    </location>
</feature>
<dbReference type="Pfam" id="PF13813">
    <property type="entry name" value="MBOAT_2"/>
    <property type="match status" value="1"/>
</dbReference>
<dbReference type="InterPro" id="IPR032805">
    <property type="entry name" value="Wax_synthase_dom"/>
</dbReference>
<proteinExistence type="predicted"/>
<name>A0A0G4LLC8_VERLO</name>
<evidence type="ECO:0000256" key="2">
    <source>
        <dbReference type="ARBA" id="ARBA00022692"/>
    </source>
</evidence>
<dbReference type="AlphaFoldDB" id="A0A0G4LLC8"/>
<feature type="transmembrane region" description="Helical" evidence="5">
    <location>
        <begin position="313"/>
        <end position="333"/>
    </location>
</feature>
<feature type="transmembrane region" description="Helical" evidence="5">
    <location>
        <begin position="195"/>
        <end position="218"/>
    </location>
</feature>
<organism evidence="7 8">
    <name type="scientific">Verticillium longisporum</name>
    <name type="common">Verticillium dahliae var. longisporum</name>
    <dbReference type="NCBI Taxonomy" id="100787"/>
    <lineage>
        <taxon>Eukaryota</taxon>
        <taxon>Fungi</taxon>
        <taxon>Dikarya</taxon>
        <taxon>Ascomycota</taxon>
        <taxon>Pezizomycotina</taxon>
        <taxon>Sordariomycetes</taxon>
        <taxon>Hypocreomycetidae</taxon>
        <taxon>Glomerellales</taxon>
        <taxon>Plectosphaerellaceae</taxon>
        <taxon>Verticillium</taxon>
    </lineage>
</organism>
<evidence type="ECO:0000313" key="8">
    <source>
        <dbReference type="Proteomes" id="UP000044602"/>
    </source>
</evidence>
<protein>
    <recommendedName>
        <fullName evidence="6">Wax synthase domain-containing protein</fullName>
    </recommendedName>
</protein>